<sequence>MSQQVEIEAVVLAGGLSRRMDRNDKGLITLADKPMVSYVLERLQPQVQHIRINANQNQQQYAQFGYAVFADKLPGFMGPLTGMYSALVDTKADYVLVVPCDCPLLPKDLAARMLTQLLADNADVAVATDGERDHSVVLLIKPKLAESIRIFLETGRRRVDMWYGDFRVTRVSFADQPEAFVNVNTPEDKQQLAEVIAQS</sequence>
<dbReference type="PANTHER" id="PTHR19136">
    <property type="entry name" value="MOLYBDENUM COFACTOR GUANYLYLTRANSFERASE"/>
    <property type="match status" value="1"/>
</dbReference>
<dbReference type="PANTHER" id="PTHR19136:SF81">
    <property type="entry name" value="MOLYBDENUM COFACTOR GUANYLYLTRANSFERASE"/>
    <property type="match status" value="1"/>
</dbReference>
<evidence type="ECO:0000259" key="9">
    <source>
        <dbReference type="Pfam" id="PF12804"/>
    </source>
</evidence>
<keyword evidence="11" id="KW-1185">Reference proteome</keyword>
<accession>A0ABT2FLX3</accession>
<feature type="domain" description="MobA-like NTP transferase" evidence="9">
    <location>
        <begin position="9"/>
        <end position="159"/>
    </location>
</feature>
<keyword evidence="7 8" id="KW-0501">Molybdenum cofactor biosynthesis</keyword>
<keyword evidence="10" id="KW-0548">Nucleotidyltransferase</keyword>
<reference evidence="10 11" key="1">
    <citation type="submission" date="2022-02" db="EMBL/GenBank/DDBJ databases">
        <authorList>
            <person name="Zhuang L."/>
        </authorList>
    </citation>
    <scope>NUCLEOTIDE SEQUENCE [LARGE SCALE GENOMIC DNA]</scope>
    <source>
        <strain evidence="10 11">C32</strain>
    </source>
</reference>
<gene>
    <name evidence="8 10" type="primary">mobA</name>
    <name evidence="10" type="ORF">L9G74_12535</name>
</gene>
<keyword evidence="3 8" id="KW-0479">Metal-binding</keyword>
<dbReference type="Proteomes" id="UP001201549">
    <property type="component" value="Unassembled WGS sequence"/>
</dbReference>
<dbReference type="EMBL" id="JAKOGG010000008">
    <property type="protein sequence ID" value="MCS4557273.1"/>
    <property type="molecule type" value="Genomic_DNA"/>
</dbReference>
<feature type="binding site" evidence="8">
    <location>
        <position position="71"/>
    </location>
    <ligand>
        <name>GTP</name>
        <dbReference type="ChEBI" id="CHEBI:37565"/>
    </ligand>
</feature>
<evidence type="ECO:0000313" key="10">
    <source>
        <dbReference type="EMBL" id="MCS4557273.1"/>
    </source>
</evidence>
<dbReference type="EC" id="2.7.7.77" evidence="8"/>
<dbReference type="Gene3D" id="3.90.550.10">
    <property type="entry name" value="Spore Coat Polysaccharide Biosynthesis Protein SpsA, Chain A"/>
    <property type="match status" value="1"/>
</dbReference>
<dbReference type="InterPro" id="IPR013482">
    <property type="entry name" value="Molybde_CF_guanTrfase"/>
</dbReference>
<evidence type="ECO:0000256" key="4">
    <source>
        <dbReference type="ARBA" id="ARBA00022741"/>
    </source>
</evidence>
<dbReference type="GO" id="GO:0061603">
    <property type="term" value="F:molybdenum cofactor guanylyltransferase activity"/>
    <property type="evidence" value="ECO:0007669"/>
    <property type="project" value="UniProtKB-EC"/>
</dbReference>
<keyword evidence="5 8" id="KW-0460">Magnesium</keyword>
<dbReference type="HAMAP" id="MF_00316">
    <property type="entry name" value="MobA"/>
    <property type="match status" value="1"/>
</dbReference>
<keyword evidence="1 8" id="KW-0963">Cytoplasm</keyword>
<name>A0ABT2FLX3_9GAMM</name>
<feature type="binding site" evidence="8">
    <location>
        <position position="25"/>
    </location>
    <ligand>
        <name>GTP</name>
        <dbReference type="ChEBI" id="CHEBI:37565"/>
    </ligand>
</feature>
<reference evidence="11" key="2">
    <citation type="submission" date="2023-07" db="EMBL/GenBank/DDBJ databases">
        <title>Shewanella mangrovi sp. nov., an acetaldehyde- degrading bacterium isolated from mangrove sediment.</title>
        <authorList>
            <person name="Liu Y."/>
        </authorList>
    </citation>
    <scope>NUCLEOTIDE SEQUENCE [LARGE SCALE GENOMIC DNA]</scope>
    <source>
        <strain evidence="11">C32</strain>
    </source>
</reference>
<evidence type="ECO:0000256" key="6">
    <source>
        <dbReference type="ARBA" id="ARBA00023134"/>
    </source>
</evidence>
<dbReference type="Pfam" id="PF12804">
    <property type="entry name" value="NTP_transf_3"/>
    <property type="match status" value="1"/>
</dbReference>
<dbReference type="CDD" id="cd02503">
    <property type="entry name" value="MobA"/>
    <property type="match status" value="1"/>
</dbReference>
<evidence type="ECO:0000256" key="1">
    <source>
        <dbReference type="ARBA" id="ARBA00022490"/>
    </source>
</evidence>
<dbReference type="RefSeq" id="WP_238896754.1">
    <property type="nucleotide sequence ID" value="NZ_JAKOGG010000008.1"/>
</dbReference>
<comment type="caution">
    <text evidence="10">The sequence shown here is derived from an EMBL/GenBank/DDBJ whole genome shotgun (WGS) entry which is preliminary data.</text>
</comment>
<comment type="cofactor">
    <cofactor evidence="8">
        <name>Mg(2+)</name>
        <dbReference type="ChEBI" id="CHEBI:18420"/>
    </cofactor>
</comment>
<comment type="function">
    <text evidence="8">Transfers a GMP moiety from GTP to Mo-molybdopterin (Mo-MPT) cofactor (Moco or molybdenum cofactor) to form Mo-molybdopterin guanine dinucleotide (Mo-MGD) cofactor.</text>
</comment>
<evidence type="ECO:0000256" key="5">
    <source>
        <dbReference type="ARBA" id="ARBA00022842"/>
    </source>
</evidence>
<keyword evidence="6 8" id="KW-0342">GTP-binding</keyword>
<evidence type="ECO:0000313" key="11">
    <source>
        <dbReference type="Proteomes" id="UP001201549"/>
    </source>
</evidence>
<feature type="binding site" evidence="8">
    <location>
        <position position="101"/>
    </location>
    <ligand>
        <name>Mg(2+)</name>
        <dbReference type="ChEBI" id="CHEBI:18420"/>
    </ligand>
</feature>
<proteinExistence type="inferred from homology"/>
<keyword evidence="4 8" id="KW-0547">Nucleotide-binding</keyword>
<dbReference type="NCBIfam" id="TIGR02665">
    <property type="entry name" value="molyb_mobA"/>
    <property type="match status" value="1"/>
</dbReference>
<evidence type="ECO:0000256" key="7">
    <source>
        <dbReference type="ARBA" id="ARBA00023150"/>
    </source>
</evidence>
<evidence type="ECO:0000256" key="8">
    <source>
        <dbReference type="HAMAP-Rule" id="MF_00316"/>
    </source>
</evidence>
<feature type="binding site" evidence="8">
    <location>
        <begin position="12"/>
        <end position="14"/>
    </location>
    <ligand>
        <name>GTP</name>
        <dbReference type="ChEBI" id="CHEBI:37565"/>
    </ligand>
</feature>
<dbReference type="InterPro" id="IPR025877">
    <property type="entry name" value="MobA-like_NTP_Trfase"/>
</dbReference>
<comment type="subunit">
    <text evidence="8">Monomer.</text>
</comment>
<protein>
    <recommendedName>
        <fullName evidence="8">Molybdenum cofactor guanylyltransferase</fullName>
        <shortName evidence="8">MoCo guanylyltransferase</shortName>
        <ecNumber evidence="8">2.7.7.77</ecNumber>
    </recommendedName>
    <alternativeName>
        <fullName evidence="8">GTP:molybdopterin guanylyltransferase</fullName>
    </alternativeName>
    <alternativeName>
        <fullName evidence="8">Mo-MPT guanylyltransferase</fullName>
    </alternativeName>
    <alternativeName>
        <fullName evidence="8">Molybdopterin guanylyltransferase</fullName>
    </alternativeName>
    <alternativeName>
        <fullName evidence="8">Molybdopterin-guanine dinucleotide synthase</fullName>
        <shortName evidence="8">MGD synthase</shortName>
    </alternativeName>
</protein>
<comment type="catalytic activity">
    <reaction evidence="8">
        <text>Mo-molybdopterin + GTP + H(+) = Mo-molybdopterin guanine dinucleotide + diphosphate</text>
        <dbReference type="Rhea" id="RHEA:34243"/>
        <dbReference type="ChEBI" id="CHEBI:15378"/>
        <dbReference type="ChEBI" id="CHEBI:33019"/>
        <dbReference type="ChEBI" id="CHEBI:37565"/>
        <dbReference type="ChEBI" id="CHEBI:71302"/>
        <dbReference type="ChEBI" id="CHEBI:71310"/>
        <dbReference type="EC" id="2.7.7.77"/>
    </reaction>
</comment>
<organism evidence="10 11">
    <name type="scientific">Shewanella electrica</name>
    <dbReference type="NCBI Taxonomy" id="515560"/>
    <lineage>
        <taxon>Bacteria</taxon>
        <taxon>Pseudomonadati</taxon>
        <taxon>Pseudomonadota</taxon>
        <taxon>Gammaproteobacteria</taxon>
        <taxon>Alteromonadales</taxon>
        <taxon>Shewanellaceae</taxon>
        <taxon>Shewanella</taxon>
    </lineage>
</organism>
<evidence type="ECO:0000256" key="3">
    <source>
        <dbReference type="ARBA" id="ARBA00022723"/>
    </source>
</evidence>
<comment type="subcellular location">
    <subcellularLocation>
        <location evidence="8">Cytoplasm</location>
    </subcellularLocation>
</comment>
<feature type="binding site" evidence="8">
    <location>
        <position position="53"/>
    </location>
    <ligand>
        <name>GTP</name>
        <dbReference type="ChEBI" id="CHEBI:37565"/>
    </ligand>
</feature>
<keyword evidence="2 8" id="KW-0808">Transferase</keyword>
<dbReference type="InterPro" id="IPR029044">
    <property type="entry name" value="Nucleotide-diphossugar_trans"/>
</dbReference>
<feature type="binding site" evidence="8">
    <location>
        <position position="101"/>
    </location>
    <ligand>
        <name>GTP</name>
        <dbReference type="ChEBI" id="CHEBI:37565"/>
    </ligand>
</feature>
<comment type="similarity">
    <text evidence="8">Belongs to the MobA family.</text>
</comment>
<evidence type="ECO:0000256" key="2">
    <source>
        <dbReference type="ARBA" id="ARBA00022679"/>
    </source>
</evidence>
<dbReference type="SUPFAM" id="SSF53448">
    <property type="entry name" value="Nucleotide-diphospho-sugar transferases"/>
    <property type="match status" value="1"/>
</dbReference>
<comment type="domain">
    <text evidence="8">The N-terminal domain determines nucleotide recognition and specific binding, while the C-terminal domain determines the specific binding to the target protein.</text>
</comment>